<evidence type="ECO:0000313" key="3">
    <source>
        <dbReference type="EMBL" id="KAL1523823.1"/>
    </source>
</evidence>
<name>A0AB34JSM7_PRYPA</name>
<keyword evidence="4" id="KW-1185">Reference proteome</keyword>
<evidence type="ECO:0000256" key="2">
    <source>
        <dbReference type="SAM" id="MobiDB-lite"/>
    </source>
</evidence>
<proteinExistence type="predicted"/>
<dbReference type="Proteomes" id="UP001515480">
    <property type="component" value="Unassembled WGS sequence"/>
</dbReference>
<evidence type="ECO:0000256" key="1">
    <source>
        <dbReference type="SAM" id="Coils"/>
    </source>
</evidence>
<protein>
    <submittedName>
        <fullName evidence="3">Uncharacterized protein</fullName>
    </submittedName>
</protein>
<comment type="caution">
    <text evidence="3">The sequence shown here is derived from an EMBL/GenBank/DDBJ whole genome shotgun (WGS) entry which is preliminary data.</text>
</comment>
<evidence type="ECO:0000313" key="4">
    <source>
        <dbReference type="Proteomes" id="UP001515480"/>
    </source>
</evidence>
<accession>A0AB34JSM7</accession>
<dbReference type="EMBL" id="JBGBPQ010000005">
    <property type="protein sequence ID" value="KAL1523823.1"/>
    <property type="molecule type" value="Genomic_DNA"/>
</dbReference>
<feature type="coiled-coil region" evidence="1">
    <location>
        <begin position="192"/>
        <end position="314"/>
    </location>
</feature>
<sequence>MFRCTIPYLLLSARPCEAFELRAPNKFAISSQRCQSAIPQQLVGGIGPLVAAAVFALAPVHAALPEVEASATANVALAGVTDRSPTSAALPGHTESPQANAVMPGVADSPRASDAASLDAQLSMLLQEGRAHVQEDAAARVQIARAASARAADAQKALASGLSFAGKSLASAAQTAKEIATAEETMLALETMRKAAIEAAEAAKELAAAEETKQALDSARRATLKALEVASTKAQRVMEAEETQKALKALQRKAQENAQVLQKEVERTATEGLRLVSAEASKAFDNSPVDEKTKQEIRRRAEEAARVADAVAKELGKAAKAGDEFIKSKETQQALAEARRRGSYAFGYISKSISSALAPKDTSTSGMTVTLPSSAD</sequence>
<organism evidence="3 4">
    <name type="scientific">Prymnesium parvum</name>
    <name type="common">Toxic golden alga</name>
    <dbReference type="NCBI Taxonomy" id="97485"/>
    <lineage>
        <taxon>Eukaryota</taxon>
        <taxon>Haptista</taxon>
        <taxon>Haptophyta</taxon>
        <taxon>Prymnesiophyceae</taxon>
        <taxon>Prymnesiales</taxon>
        <taxon>Prymnesiaceae</taxon>
        <taxon>Prymnesium</taxon>
    </lineage>
</organism>
<keyword evidence="1" id="KW-0175">Coiled coil</keyword>
<dbReference type="AlphaFoldDB" id="A0AB34JSM7"/>
<reference evidence="3 4" key="1">
    <citation type="journal article" date="2024" name="Science">
        <title>Giant polyketide synthase enzymes in the biosynthesis of giant marine polyether toxins.</title>
        <authorList>
            <person name="Fallon T.R."/>
            <person name="Shende V.V."/>
            <person name="Wierzbicki I.H."/>
            <person name="Pendleton A.L."/>
            <person name="Watervoot N.F."/>
            <person name="Auber R.P."/>
            <person name="Gonzalez D.J."/>
            <person name="Wisecaver J.H."/>
            <person name="Moore B.S."/>
        </authorList>
    </citation>
    <scope>NUCLEOTIDE SEQUENCE [LARGE SCALE GENOMIC DNA]</scope>
    <source>
        <strain evidence="3 4">12B1</strain>
    </source>
</reference>
<gene>
    <name evidence="3" type="ORF">AB1Y20_018745</name>
</gene>
<feature type="region of interest" description="Disordered" evidence="2">
    <location>
        <begin position="84"/>
        <end position="113"/>
    </location>
</feature>
<feature type="region of interest" description="Disordered" evidence="2">
    <location>
        <begin position="357"/>
        <end position="376"/>
    </location>
</feature>